<keyword evidence="3" id="KW-0804">Transcription</keyword>
<proteinExistence type="predicted"/>
<keyword evidence="1" id="KW-0805">Transcription regulation</keyword>
<dbReference type="SMART" id="SM00342">
    <property type="entry name" value="HTH_ARAC"/>
    <property type="match status" value="1"/>
</dbReference>
<gene>
    <name evidence="5" type="ORF">H8923_14110</name>
</gene>
<dbReference type="InterPro" id="IPR014710">
    <property type="entry name" value="RmlC-like_jellyroll"/>
</dbReference>
<dbReference type="PANTHER" id="PTHR43280">
    <property type="entry name" value="ARAC-FAMILY TRANSCRIPTIONAL REGULATOR"/>
    <property type="match status" value="1"/>
</dbReference>
<keyword evidence="2" id="KW-0238">DNA-binding</keyword>
<dbReference type="EMBL" id="JACRWE010000008">
    <property type="protein sequence ID" value="MBC5997893.1"/>
    <property type="molecule type" value="Genomic_DNA"/>
</dbReference>
<feature type="domain" description="HTH araC/xylS-type" evidence="4">
    <location>
        <begin position="192"/>
        <end position="290"/>
    </location>
</feature>
<keyword evidence="6" id="KW-1185">Reference proteome</keyword>
<accession>A0ABR7JSJ8</accession>
<dbReference type="InterPro" id="IPR037923">
    <property type="entry name" value="HTH-like"/>
</dbReference>
<evidence type="ECO:0000256" key="1">
    <source>
        <dbReference type="ARBA" id="ARBA00023015"/>
    </source>
</evidence>
<evidence type="ECO:0000256" key="2">
    <source>
        <dbReference type="ARBA" id="ARBA00023125"/>
    </source>
</evidence>
<dbReference type="InterPro" id="IPR018060">
    <property type="entry name" value="HTH_AraC"/>
</dbReference>
<dbReference type="PROSITE" id="PS01124">
    <property type="entry name" value="HTH_ARAC_FAMILY_2"/>
    <property type="match status" value="1"/>
</dbReference>
<protein>
    <submittedName>
        <fullName evidence="5">Helix-turn-helix transcriptional regulator</fullName>
    </submittedName>
</protein>
<reference evidence="5 6" key="1">
    <citation type="submission" date="2020-08" db="EMBL/GenBank/DDBJ databases">
        <authorList>
            <person name="Liu C."/>
            <person name="Sun Q."/>
        </authorList>
    </citation>
    <scope>NUCLEOTIDE SEQUENCE [LARGE SCALE GENOMIC DNA]</scope>
    <source>
        <strain evidence="5 6">NSJ-18</strain>
    </source>
</reference>
<dbReference type="Proteomes" id="UP000609849">
    <property type="component" value="Unassembled WGS sequence"/>
</dbReference>
<dbReference type="SUPFAM" id="SSF51215">
    <property type="entry name" value="Regulatory protein AraC"/>
    <property type="match status" value="1"/>
</dbReference>
<dbReference type="InterPro" id="IPR003313">
    <property type="entry name" value="AraC-bd"/>
</dbReference>
<evidence type="ECO:0000259" key="4">
    <source>
        <dbReference type="PROSITE" id="PS01124"/>
    </source>
</evidence>
<evidence type="ECO:0000313" key="5">
    <source>
        <dbReference type="EMBL" id="MBC5997893.1"/>
    </source>
</evidence>
<dbReference type="PANTHER" id="PTHR43280:SF2">
    <property type="entry name" value="HTH-TYPE TRANSCRIPTIONAL REGULATOR EXSA"/>
    <property type="match status" value="1"/>
</dbReference>
<name>A0ABR7JSJ8_9FIRM</name>
<dbReference type="PROSITE" id="PS00041">
    <property type="entry name" value="HTH_ARAC_FAMILY_1"/>
    <property type="match status" value="1"/>
</dbReference>
<dbReference type="Gene3D" id="1.10.10.60">
    <property type="entry name" value="Homeodomain-like"/>
    <property type="match status" value="2"/>
</dbReference>
<organism evidence="5 6">
    <name type="scientific">Romboutsia faecis</name>
    <dbReference type="NCBI Taxonomy" id="2764597"/>
    <lineage>
        <taxon>Bacteria</taxon>
        <taxon>Bacillati</taxon>
        <taxon>Bacillota</taxon>
        <taxon>Clostridia</taxon>
        <taxon>Peptostreptococcales</taxon>
        <taxon>Peptostreptococcaceae</taxon>
        <taxon>Romboutsia</taxon>
    </lineage>
</organism>
<dbReference type="Gene3D" id="2.60.120.10">
    <property type="entry name" value="Jelly Rolls"/>
    <property type="match status" value="1"/>
</dbReference>
<dbReference type="CDD" id="cd02208">
    <property type="entry name" value="cupin_RmlC-like"/>
    <property type="match status" value="1"/>
</dbReference>
<comment type="caution">
    <text evidence="5">The sequence shown here is derived from an EMBL/GenBank/DDBJ whole genome shotgun (WGS) entry which is preliminary data.</text>
</comment>
<dbReference type="RefSeq" id="WP_153972580.1">
    <property type="nucleotide sequence ID" value="NZ_JACRWE010000008.1"/>
</dbReference>
<dbReference type="SUPFAM" id="SSF46689">
    <property type="entry name" value="Homeodomain-like"/>
    <property type="match status" value="2"/>
</dbReference>
<evidence type="ECO:0000256" key="3">
    <source>
        <dbReference type="ARBA" id="ARBA00023163"/>
    </source>
</evidence>
<evidence type="ECO:0000313" key="6">
    <source>
        <dbReference type="Proteomes" id="UP000609849"/>
    </source>
</evidence>
<sequence length="299" mass="35266">MNIENLKENSTHGDTFFPLRVYYQIDTKGEFSVQYHWHDQIEIIYIEKGEFNITVNNNDIIGRPGDLYFINSGDLHEIHVRENKPSLHHAIVFKPEILSFELFDHCQSCYITPILNGKLKFPISIDHNEYVKSKIIYEFNEIAENYDKKSLGWSISIKASLLKILTFLIESNCLIEKDKLNSNNKDKFNILKKIIYYIQENYNSKITIDELAKIANMSPQYFCKFFKSMVGKTAIEYINEYRIEKACKILKTEDVKIMNVCFSVGFDNFSYFIRKFKEYKKCTPSKYKSNFELNIKIGM</sequence>
<dbReference type="Pfam" id="PF02311">
    <property type="entry name" value="AraC_binding"/>
    <property type="match status" value="1"/>
</dbReference>
<dbReference type="InterPro" id="IPR009057">
    <property type="entry name" value="Homeodomain-like_sf"/>
</dbReference>
<dbReference type="InterPro" id="IPR018062">
    <property type="entry name" value="HTH_AraC-typ_CS"/>
</dbReference>
<dbReference type="Pfam" id="PF12833">
    <property type="entry name" value="HTH_18"/>
    <property type="match status" value="1"/>
</dbReference>